<evidence type="ECO:0000256" key="3">
    <source>
        <dbReference type="ARBA" id="ARBA00022833"/>
    </source>
</evidence>
<dbReference type="SUPFAM" id="SSF57701">
    <property type="entry name" value="Zn2/Cys6 DNA-binding domain"/>
    <property type="match status" value="1"/>
</dbReference>
<accession>A0A7H9B948</accession>
<keyword evidence="7" id="KW-0539">Nucleus</keyword>
<dbReference type="Gene3D" id="4.10.240.10">
    <property type="entry name" value="Zn(2)-C6 fungal-type DNA-binding domain"/>
    <property type="match status" value="1"/>
</dbReference>
<dbReference type="OrthoDB" id="4151048at2759"/>
<dbReference type="KEGG" id="zmk:HG535_0H01110"/>
<dbReference type="GeneID" id="59238587"/>
<dbReference type="Pfam" id="PF00172">
    <property type="entry name" value="Zn_clus"/>
    <property type="match status" value="1"/>
</dbReference>
<evidence type="ECO:0000313" key="11">
    <source>
        <dbReference type="Proteomes" id="UP000509704"/>
    </source>
</evidence>
<evidence type="ECO:0000256" key="6">
    <source>
        <dbReference type="ARBA" id="ARBA00023163"/>
    </source>
</evidence>
<evidence type="ECO:0000259" key="9">
    <source>
        <dbReference type="PROSITE" id="PS50048"/>
    </source>
</evidence>
<dbReference type="GO" id="GO:0005634">
    <property type="term" value="C:nucleus"/>
    <property type="evidence" value="ECO:0007669"/>
    <property type="project" value="UniProtKB-SubCell"/>
</dbReference>
<keyword evidence="6" id="KW-0804">Transcription</keyword>
<feature type="region of interest" description="Disordered" evidence="8">
    <location>
        <begin position="1"/>
        <end position="59"/>
    </location>
</feature>
<dbReference type="GO" id="GO:0043565">
    <property type="term" value="F:sequence-specific DNA binding"/>
    <property type="evidence" value="ECO:0007669"/>
    <property type="project" value="TreeGrafter"/>
</dbReference>
<dbReference type="PROSITE" id="PS00463">
    <property type="entry name" value="ZN2_CY6_FUNGAL_1"/>
    <property type="match status" value="1"/>
</dbReference>
<feature type="compositionally biased region" description="Polar residues" evidence="8">
    <location>
        <begin position="968"/>
        <end position="989"/>
    </location>
</feature>
<sequence length="989" mass="111325">MTNEADKLSESRQTGGEMEADEMEAGEMEAGGIGSGSGSGGGTAKRKYGSSKGGEDSKLLVTKDKKVRHSQACDRCRLKKIKCDGLKPTCSNCLKVNYKCCTSDRLRRRGFPRGYTEMLEKEVVRLQKLVSGGAGVEEVADGGAEAGGAIASTKPAESGRGPQLPFINDTFHRYNNYRCGESFLGHCTWDVLLKHHVGDNNNFVDESWLDECNLFMIVNALHIDHQNSFLPKFLIFKYKRDFKKLGKLITKAIVHFNKFQNSLVPLLQPFEHWKNQFNKILNSSSQHQHPDPLFLLALIYIIQLYWSCFDDCKLFQLTKIICSSGKSTLDQLQLLLLSCFYFMGGLTSNKPNSIHKIWSTELLHLSFAKVIDLGLFINSNRLVPVNSSKEVNGIIGSDHEKRLISFWSFQFLDSLSSLFQGTPKINFLNDEFHPQSIKSLHTSIGNSFLKPFSLISDLIVNSLDGCNLLHVLSNSSSGRSQLIYATECFRKTLKKLKLYHHLQDHENEFDNEFLPISLSLTKPDVVEIQLTLFYLLVSFIIANGTTEENEQPTNLEDIAHEILSLYYLLMIDESHLGQPSQLCILHIFPCNNNELILNCIEVLNNWVKSPQNQTNQMDNQHNWKSSKYKALLTQWCRLYYYDDPSNPVLQQTISHYKIDLEKSDDLPPTVTDWNMVDYLNRVVQFNSLNDLNKRSNLIRSNSNAVMDTNPFDMFSHSNSLKHMFEIPQDNNIIDISAFKSQILLPNQESDDDGYAEDDDEDDEDIECKNNYDGGDDEGTKPLEIPFRTKRAGSLFQDKHNLPPSYRNDCRPINSKETPDSTQSSSHGKRRTLDHIILGNKSFVSQNEEAPPAKIQHLNNDKPFSHSYNDYSLIQPTKKMITTGSCESGTGAGSCGSAGGCGSTAINSEGIILPSPPPPNNDPLMFNKGPIGHLYAENSKNTPQIVETPRAFVDMLLLRSPSHSRDLAKSSSNKQEVTSCSKYSKDSSYL</sequence>
<reference evidence="10 11" key="1">
    <citation type="submission" date="2020-07" db="EMBL/GenBank/DDBJ databases">
        <title>The yeast mating-type switching endonuclease HO is a domesticated member of an unorthodox homing genetic element family.</title>
        <authorList>
            <person name="Coughlan A.Y."/>
            <person name="Lombardi L."/>
            <person name="Braun-Galleani S."/>
            <person name="Martos A.R."/>
            <person name="Galeote V."/>
            <person name="Bigey F."/>
            <person name="Dequin S."/>
            <person name="Byrne K.P."/>
            <person name="Wolfe K.H."/>
        </authorList>
    </citation>
    <scope>NUCLEOTIDE SEQUENCE [LARGE SCALE GENOMIC DNA]</scope>
    <source>
        <strain evidence="10 11">NRRL Y-6702</strain>
    </source>
</reference>
<dbReference type="RefSeq" id="XP_037146509.1">
    <property type="nucleotide sequence ID" value="XM_037290614.1"/>
</dbReference>
<dbReference type="Proteomes" id="UP000509704">
    <property type="component" value="Chromosome 8"/>
</dbReference>
<feature type="compositionally biased region" description="Acidic residues" evidence="8">
    <location>
        <begin position="18"/>
        <end position="27"/>
    </location>
</feature>
<keyword evidence="5" id="KW-0238">DNA-binding</keyword>
<dbReference type="InterPro" id="IPR001138">
    <property type="entry name" value="Zn2Cys6_DnaBD"/>
</dbReference>
<dbReference type="PANTHER" id="PTHR47782">
    <property type="entry name" value="ZN(II)2CYS6 TRANSCRIPTION FACTOR (EUROFUNG)-RELATED"/>
    <property type="match status" value="1"/>
</dbReference>
<dbReference type="PROSITE" id="PS50048">
    <property type="entry name" value="ZN2_CY6_FUNGAL_2"/>
    <property type="match status" value="1"/>
</dbReference>
<feature type="compositionally biased region" description="Basic and acidic residues" evidence="8">
    <location>
        <begin position="1"/>
        <end position="10"/>
    </location>
</feature>
<dbReference type="InterPro" id="IPR036864">
    <property type="entry name" value="Zn2-C6_fun-type_DNA-bd_sf"/>
</dbReference>
<protein>
    <recommendedName>
        <fullName evidence="9">Zn(2)-C6 fungal-type domain-containing protein</fullName>
    </recommendedName>
</protein>
<evidence type="ECO:0000256" key="1">
    <source>
        <dbReference type="ARBA" id="ARBA00004123"/>
    </source>
</evidence>
<evidence type="ECO:0000313" key="10">
    <source>
        <dbReference type="EMBL" id="QLG74784.1"/>
    </source>
</evidence>
<name>A0A7H9B948_ZYGMR</name>
<keyword evidence="4" id="KW-0805">Transcription regulation</keyword>
<feature type="compositionally biased region" description="Acidic residues" evidence="8">
    <location>
        <begin position="748"/>
        <end position="765"/>
    </location>
</feature>
<dbReference type="AlphaFoldDB" id="A0A7H9B948"/>
<feature type="region of interest" description="Disordered" evidence="8">
    <location>
        <begin position="747"/>
        <end position="829"/>
    </location>
</feature>
<dbReference type="GO" id="GO:0045944">
    <property type="term" value="P:positive regulation of transcription by RNA polymerase II"/>
    <property type="evidence" value="ECO:0007669"/>
    <property type="project" value="TreeGrafter"/>
</dbReference>
<evidence type="ECO:0000256" key="8">
    <source>
        <dbReference type="SAM" id="MobiDB-lite"/>
    </source>
</evidence>
<evidence type="ECO:0000256" key="2">
    <source>
        <dbReference type="ARBA" id="ARBA00022723"/>
    </source>
</evidence>
<feature type="region of interest" description="Disordered" evidence="8">
    <location>
        <begin position="962"/>
        <end position="989"/>
    </location>
</feature>
<dbReference type="InterPro" id="IPR052202">
    <property type="entry name" value="Yeast_MetPath_Reg"/>
</dbReference>
<dbReference type="GO" id="GO:0000981">
    <property type="term" value="F:DNA-binding transcription factor activity, RNA polymerase II-specific"/>
    <property type="evidence" value="ECO:0007669"/>
    <property type="project" value="InterPro"/>
</dbReference>
<comment type="subcellular location">
    <subcellularLocation>
        <location evidence="1">Nucleus</location>
    </subcellularLocation>
</comment>
<proteinExistence type="predicted"/>
<keyword evidence="3" id="KW-0862">Zinc</keyword>
<dbReference type="CDD" id="cd00067">
    <property type="entry name" value="GAL4"/>
    <property type="match status" value="1"/>
</dbReference>
<dbReference type="EMBL" id="CP058611">
    <property type="protein sequence ID" value="QLG74784.1"/>
    <property type="molecule type" value="Genomic_DNA"/>
</dbReference>
<feature type="compositionally biased region" description="Gly residues" evidence="8">
    <location>
        <begin position="29"/>
        <end position="43"/>
    </location>
</feature>
<dbReference type="SMART" id="SM00066">
    <property type="entry name" value="GAL4"/>
    <property type="match status" value="1"/>
</dbReference>
<dbReference type="PANTHER" id="PTHR47782:SF10">
    <property type="entry name" value="PROTEIN SIP4"/>
    <property type="match status" value="1"/>
</dbReference>
<gene>
    <name evidence="10" type="ORF">HG535_0H01110</name>
</gene>
<dbReference type="GO" id="GO:0008270">
    <property type="term" value="F:zinc ion binding"/>
    <property type="evidence" value="ECO:0007669"/>
    <property type="project" value="InterPro"/>
</dbReference>
<feature type="domain" description="Zn(2)-C6 fungal-type" evidence="9">
    <location>
        <begin position="72"/>
        <end position="100"/>
    </location>
</feature>
<organism evidence="10 11">
    <name type="scientific">Zygotorulaspora mrakii</name>
    <name type="common">Zygosaccharomyces mrakii</name>
    <dbReference type="NCBI Taxonomy" id="42260"/>
    <lineage>
        <taxon>Eukaryota</taxon>
        <taxon>Fungi</taxon>
        <taxon>Dikarya</taxon>
        <taxon>Ascomycota</taxon>
        <taxon>Saccharomycotina</taxon>
        <taxon>Saccharomycetes</taxon>
        <taxon>Saccharomycetales</taxon>
        <taxon>Saccharomycetaceae</taxon>
        <taxon>Zygotorulaspora</taxon>
    </lineage>
</organism>
<evidence type="ECO:0000256" key="5">
    <source>
        <dbReference type="ARBA" id="ARBA00023125"/>
    </source>
</evidence>
<keyword evidence="2" id="KW-0479">Metal-binding</keyword>
<keyword evidence="11" id="KW-1185">Reference proteome</keyword>
<evidence type="ECO:0000256" key="7">
    <source>
        <dbReference type="ARBA" id="ARBA00023242"/>
    </source>
</evidence>
<evidence type="ECO:0000256" key="4">
    <source>
        <dbReference type="ARBA" id="ARBA00023015"/>
    </source>
</evidence>